<keyword evidence="1" id="KW-0472">Membrane</keyword>
<name>A0A381VZG5_9ZZZZ</name>
<dbReference type="AlphaFoldDB" id="A0A381VZG5"/>
<feature type="transmembrane region" description="Helical" evidence="1">
    <location>
        <begin position="256"/>
        <end position="277"/>
    </location>
</feature>
<reference evidence="2" key="1">
    <citation type="submission" date="2018-05" db="EMBL/GenBank/DDBJ databases">
        <authorList>
            <person name="Lanie J.A."/>
            <person name="Ng W.-L."/>
            <person name="Kazmierczak K.M."/>
            <person name="Andrzejewski T.M."/>
            <person name="Davidsen T.M."/>
            <person name="Wayne K.J."/>
            <person name="Tettelin H."/>
            <person name="Glass J.I."/>
            <person name="Rusch D."/>
            <person name="Podicherti R."/>
            <person name="Tsui H.-C.T."/>
            <person name="Winkler M.E."/>
        </authorList>
    </citation>
    <scope>NUCLEOTIDE SEQUENCE</scope>
</reference>
<proteinExistence type="predicted"/>
<organism evidence="2">
    <name type="scientific">marine metagenome</name>
    <dbReference type="NCBI Taxonomy" id="408172"/>
    <lineage>
        <taxon>unclassified sequences</taxon>
        <taxon>metagenomes</taxon>
        <taxon>ecological metagenomes</taxon>
    </lineage>
</organism>
<keyword evidence="1" id="KW-1133">Transmembrane helix</keyword>
<feature type="transmembrane region" description="Helical" evidence="1">
    <location>
        <begin position="223"/>
        <end position="244"/>
    </location>
</feature>
<accession>A0A381VZG5</accession>
<protein>
    <submittedName>
        <fullName evidence="2">Uncharacterized protein</fullName>
    </submittedName>
</protein>
<keyword evidence="1" id="KW-0812">Transmembrane</keyword>
<evidence type="ECO:0000256" key="1">
    <source>
        <dbReference type="SAM" id="Phobius"/>
    </source>
</evidence>
<feature type="transmembrane region" description="Helical" evidence="1">
    <location>
        <begin position="108"/>
        <end position="128"/>
    </location>
</feature>
<feature type="transmembrane region" description="Helical" evidence="1">
    <location>
        <begin position="190"/>
        <end position="208"/>
    </location>
</feature>
<dbReference type="EMBL" id="UINC01010252">
    <property type="protein sequence ID" value="SVA45685.1"/>
    <property type="molecule type" value="Genomic_DNA"/>
</dbReference>
<gene>
    <name evidence="2" type="ORF">METZ01_LOCUS98539</name>
</gene>
<sequence>VLVYLSVPLPYDALREGRLTPLATYAILPWVAGRLAVAHGVTPYGPIGGVQGPGTRHRSLWAEVPALGLVLAAAVALDPVLILPCAAVLIGLVAGTLLAGSLAGLGRLLVASFGGVVVAALLHLPLLIELLGGRSMASLAGPGTWPVGDLGAGGLFGLDTGGFRSDGLGWVVLVVPAMALAAATGRHLALGIRAWFVVAAGLSLAWIADQGWWSGRVPAAETLLVPAALGLAWAAAVAVASIGVDRSARIALWRRLLAPAAGMALAILILPVLAGSLHGSWETPREDLRGTLAFLAEPRAPAGESTRGGDHRVVWIGEPSLLPAVGVPLTDEVAVAITDGWPDLLDQWPYPLDRSPGVTEIRASLGKALIGQTNRLGAQIGRWGVAHLVLVERGAPAPRKAVEAPLPSFYAAALTRQLDLTRVEGLNRAVTIFENTAREPVQAVVRDSNRRAVPVASTMLDWDRRVLVVPADGALRWMVGPPGVWGLAVPGSTPALLAAGADGGVSETPSVRVARGTTAYLTFDGSSSRARRRLQIALFIIALLATNWARARPDREDL</sequence>
<feature type="transmembrane region" description="Helical" evidence="1">
    <location>
        <begin position="66"/>
        <end position="99"/>
    </location>
</feature>
<feature type="transmembrane region" description="Helical" evidence="1">
    <location>
        <begin position="167"/>
        <end position="183"/>
    </location>
</feature>
<feature type="non-terminal residue" evidence="2">
    <location>
        <position position="1"/>
    </location>
</feature>
<evidence type="ECO:0000313" key="2">
    <source>
        <dbReference type="EMBL" id="SVA45685.1"/>
    </source>
</evidence>